<feature type="domain" description="DUF302" evidence="1">
    <location>
        <begin position="91"/>
        <end position="148"/>
    </location>
</feature>
<dbReference type="AlphaFoldDB" id="A0A191ZIY8"/>
<accession>A0A191ZIY8</accession>
<dbReference type="Proteomes" id="UP000078596">
    <property type="component" value="Chromosome"/>
</dbReference>
<dbReference type="Pfam" id="PF03625">
    <property type="entry name" value="DUF302"/>
    <property type="match status" value="1"/>
</dbReference>
<organism evidence="2 3">
    <name type="scientific">Halothiobacillus diazotrophicus</name>
    <dbReference type="NCBI Taxonomy" id="1860122"/>
    <lineage>
        <taxon>Bacteria</taxon>
        <taxon>Pseudomonadati</taxon>
        <taxon>Pseudomonadota</taxon>
        <taxon>Gammaproteobacteria</taxon>
        <taxon>Chromatiales</taxon>
        <taxon>Halothiobacillaceae</taxon>
        <taxon>Halothiobacillus</taxon>
    </lineage>
</organism>
<evidence type="ECO:0000313" key="2">
    <source>
        <dbReference type="EMBL" id="ANJ67861.1"/>
    </source>
</evidence>
<proteinExistence type="predicted"/>
<sequence length="189" mass="20937">MRNFVKASVLGVAIMSLSGCGFLSIKDKLDPQAMDIYSGMYDRFVSSGGDLGAATVWRMEVDKGITPDDIKTSLDSASVGTGLKNVGEMPLSKQLELETGKKQRYLMIYQYCSPSIAREAVDFSPYFAAYLPCRIAVVEDKEGRYWLYGLNMDMFVHGGKNMPEPFKSHAQHVRDSIHKMMEAAAHGGF</sequence>
<dbReference type="STRING" id="1860122.A9404_11145"/>
<dbReference type="OrthoDB" id="9783833at2"/>
<dbReference type="EMBL" id="CP016027">
    <property type="protein sequence ID" value="ANJ67861.1"/>
    <property type="molecule type" value="Genomic_DNA"/>
</dbReference>
<dbReference type="InterPro" id="IPR005180">
    <property type="entry name" value="DUF302"/>
</dbReference>
<evidence type="ECO:0000259" key="1">
    <source>
        <dbReference type="Pfam" id="PF03625"/>
    </source>
</evidence>
<protein>
    <recommendedName>
        <fullName evidence="1">DUF302 domain-containing protein</fullName>
    </recommendedName>
</protein>
<reference evidence="2 3" key="1">
    <citation type="submission" date="2016-06" db="EMBL/GenBank/DDBJ databases">
        <title>Insight into the functional genes involving in sulfur oxidation in Pearl River water.</title>
        <authorList>
            <person name="Luo J."/>
            <person name="Tan X."/>
            <person name="Lin W."/>
        </authorList>
    </citation>
    <scope>NUCLEOTIDE SEQUENCE [LARGE SCALE GENOMIC DNA]</scope>
    <source>
        <strain evidence="2 3">LS2</strain>
    </source>
</reference>
<keyword evidence="3" id="KW-1185">Reference proteome</keyword>
<gene>
    <name evidence="2" type="ORF">A9404_11145</name>
</gene>
<dbReference type="PROSITE" id="PS51257">
    <property type="entry name" value="PROKAR_LIPOPROTEIN"/>
    <property type="match status" value="1"/>
</dbReference>
<dbReference type="KEGG" id="haz:A9404_11145"/>
<dbReference type="SUPFAM" id="SSF103247">
    <property type="entry name" value="TT1751-like"/>
    <property type="match status" value="1"/>
</dbReference>
<dbReference type="InterPro" id="IPR035923">
    <property type="entry name" value="TT1751-like_sf"/>
</dbReference>
<dbReference type="Gene3D" id="3.30.310.70">
    <property type="entry name" value="TT1751-like domain"/>
    <property type="match status" value="1"/>
</dbReference>
<evidence type="ECO:0000313" key="3">
    <source>
        <dbReference type="Proteomes" id="UP000078596"/>
    </source>
</evidence>
<dbReference type="CDD" id="cd14797">
    <property type="entry name" value="DUF302"/>
    <property type="match status" value="1"/>
</dbReference>
<name>A0A191ZIY8_9GAMM</name>